<keyword evidence="3" id="KW-1185">Reference proteome</keyword>
<feature type="compositionally biased region" description="Polar residues" evidence="1">
    <location>
        <begin position="23"/>
        <end position="32"/>
    </location>
</feature>
<protein>
    <submittedName>
        <fullName evidence="2">Uncharacterized protein</fullName>
    </submittedName>
</protein>
<name>A0AAD4GIP2_BOLED</name>
<reference evidence="2" key="1">
    <citation type="submission" date="2019-10" db="EMBL/GenBank/DDBJ databases">
        <authorList>
            <consortium name="DOE Joint Genome Institute"/>
            <person name="Kuo A."/>
            <person name="Miyauchi S."/>
            <person name="Kiss E."/>
            <person name="Drula E."/>
            <person name="Kohler A."/>
            <person name="Sanchez-Garcia M."/>
            <person name="Andreopoulos B."/>
            <person name="Barry K.W."/>
            <person name="Bonito G."/>
            <person name="Buee M."/>
            <person name="Carver A."/>
            <person name="Chen C."/>
            <person name="Cichocki N."/>
            <person name="Clum A."/>
            <person name="Culley D."/>
            <person name="Crous P.W."/>
            <person name="Fauchery L."/>
            <person name="Girlanda M."/>
            <person name="Hayes R."/>
            <person name="Keri Z."/>
            <person name="LaButti K."/>
            <person name="Lipzen A."/>
            <person name="Lombard V."/>
            <person name="Magnuson J."/>
            <person name="Maillard F."/>
            <person name="Morin E."/>
            <person name="Murat C."/>
            <person name="Nolan M."/>
            <person name="Ohm R."/>
            <person name="Pangilinan J."/>
            <person name="Pereira M."/>
            <person name="Perotto S."/>
            <person name="Peter M."/>
            <person name="Riley R."/>
            <person name="Sitrit Y."/>
            <person name="Stielow B."/>
            <person name="Szollosi G."/>
            <person name="Zifcakova L."/>
            <person name="Stursova M."/>
            <person name="Spatafora J.W."/>
            <person name="Tedersoo L."/>
            <person name="Vaario L.-M."/>
            <person name="Yamada A."/>
            <person name="Yan M."/>
            <person name="Wang P."/>
            <person name="Xu J."/>
            <person name="Bruns T."/>
            <person name="Baldrian P."/>
            <person name="Vilgalys R."/>
            <person name="Henrissat B."/>
            <person name="Grigoriev I.V."/>
            <person name="Hibbett D."/>
            <person name="Nagy L.G."/>
            <person name="Martin F.M."/>
        </authorList>
    </citation>
    <scope>NUCLEOTIDE SEQUENCE</scope>
    <source>
        <strain evidence="2">BED1</strain>
    </source>
</reference>
<gene>
    <name evidence="2" type="ORF">L210DRAFT_41240</name>
</gene>
<dbReference type="EMBL" id="WHUW01000005">
    <property type="protein sequence ID" value="KAF8446097.1"/>
    <property type="molecule type" value="Genomic_DNA"/>
</dbReference>
<proteinExistence type="predicted"/>
<evidence type="ECO:0000313" key="3">
    <source>
        <dbReference type="Proteomes" id="UP001194468"/>
    </source>
</evidence>
<evidence type="ECO:0000313" key="2">
    <source>
        <dbReference type="EMBL" id="KAF8446097.1"/>
    </source>
</evidence>
<reference evidence="2" key="2">
    <citation type="journal article" date="2020" name="Nat. Commun.">
        <title>Large-scale genome sequencing of mycorrhizal fungi provides insights into the early evolution of symbiotic traits.</title>
        <authorList>
            <person name="Miyauchi S."/>
            <person name="Kiss E."/>
            <person name="Kuo A."/>
            <person name="Drula E."/>
            <person name="Kohler A."/>
            <person name="Sanchez-Garcia M."/>
            <person name="Morin E."/>
            <person name="Andreopoulos B."/>
            <person name="Barry K.W."/>
            <person name="Bonito G."/>
            <person name="Buee M."/>
            <person name="Carver A."/>
            <person name="Chen C."/>
            <person name="Cichocki N."/>
            <person name="Clum A."/>
            <person name="Culley D."/>
            <person name="Crous P.W."/>
            <person name="Fauchery L."/>
            <person name="Girlanda M."/>
            <person name="Hayes R.D."/>
            <person name="Keri Z."/>
            <person name="LaButti K."/>
            <person name="Lipzen A."/>
            <person name="Lombard V."/>
            <person name="Magnuson J."/>
            <person name="Maillard F."/>
            <person name="Murat C."/>
            <person name="Nolan M."/>
            <person name="Ohm R.A."/>
            <person name="Pangilinan J."/>
            <person name="Pereira M.F."/>
            <person name="Perotto S."/>
            <person name="Peter M."/>
            <person name="Pfister S."/>
            <person name="Riley R."/>
            <person name="Sitrit Y."/>
            <person name="Stielow J.B."/>
            <person name="Szollosi G."/>
            <person name="Zifcakova L."/>
            <person name="Stursova M."/>
            <person name="Spatafora J.W."/>
            <person name="Tedersoo L."/>
            <person name="Vaario L.M."/>
            <person name="Yamada A."/>
            <person name="Yan M."/>
            <person name="Wang P."/>
            <person name="Xu J."/>
            <person name="Bruns T."/>
            <person name="Baldrian P."/>
            <person name="Vilgalys R."/>
            <person name="Dunand C."/>
            <person name="Henrissat B."/>
            <person name="Grigoriev I.V."/>
            <person name="Hibbett D."/>
            <person name="Nagy L.G."/>
            <person name="Martin F.M."/>
        </authorList>
    </citation>
    <scope>NUCLEOTIDE SEQUENCE</scope>
    <source>
        <strain evidence="2">BED1</strain>
    </source>
</reference>
<feature type="region of interest" description="Disordered" evidence="1">
    <location>
        <begin position="23"/>
        <end position="169"/>
    </location>
</feature>
<comment type="caution">
    <text evidence="2">The sequence shown here is derived from an EMBL/GenBank/DDBJ whole genome shotgun (WGS) entry which is preliminary data.</text>
</comment>
<sequence>MQPETITPRSFSDADLVSQTATTIGISRSQGTKPDVSLPGPSLTQTDLKNALPVGTDAAGNKLDHDPVIPSDGKAEQPIVPNLGVGAPSSSALDSHIDEDSPGSRPAGDPEVAYHPESLQCSGFSPPPLSTLPSREGSIHIRHAKSTKSPINEQADPDPQKRSHPATFSPRCSLDTGNIYLDSDEEFYMLDIPEVFALPWVPVSSHLYVPPSLGKLVSGMREQLVMEARARRKAEELYQTELRRRISAERTIEDLRTELEGKQKNLAGEPTS</sequence>
<organism evidence="2 3">
    <name type="scientific">Boletus edulis BED1</name>
    <dbReference type="NCBI Taxonomy" id="1328754"/>
    <lineage>
        <taxon>Eukaryota</taxon>
        <taxon>Fungi</taxon>
        <taxon>Dikarya</taxon>
        <taxon>Basidiomycota</taxon>
        <taxon>Agaricomycotina</taxon>
        <taxon>Agaricomycetes</taxon>
        <taxon>Agaricomycetidae</taxon>
        <taxon>Boletales</taxon>
        <taxon>Boletineae</taxon>
        <taxon>Boletaceae</taxon>
        <taxon>Boletoideae</taxon>
        <taxon>Boletus</taxon>
    </lineage>
</organism>
<evidence type="ECO:0000256" key="1">
    <source>
        <dbReference type="SAM" id="MobiDB-lite"/>
    </source>
</evidence>
<dbReference type="Proteomes" id="UP001194468">
    <property type="component" value="Unassembled WGS sequence"/>
</dbReference>
<dbReference type="AlphaFoldDB" id="A0AAD4GIP2"/>
<accession>A0AAD4GIP2</accession>